<name>A0A9Q4KUH0_9EURY</name>
<dbReference type="InterPro" id="IPR045865">
    <property type="entry name" value="ACT-like_dom_sf"/>
</dbReference>
<dbReference type="InterPro" id="IPR014424">
    <property type="entry name" value="UCP004897_ACT"/>
</dbReference>
<dbReference type="PIRSF" id="PIRSF004897">
    <property type="entry name" value="UCP004897_ACT"/>
    <property type="match status" value="1"/>
</dbReference>
<keyword evidence="2" id="KW-1185">Reference proteome</keyword>
<dbReference type="RefSeq" id="WP_274924104.1">
    <property type="nucleotide sequence ID" value="NZ_JAKELO010000002.1"/>
</dbReference>
<protein>
    <submittedName>
        <fullName evidence="1">Regulator of amino acid metabolism, contains ACT domain protein</fullName>
    </submittedName>
</protein>
<reference evidence="1" key="1">
    <citation type="submission" date="2022-01" db="EMBL/GenBank/DDBJ databases">
        <title>Draft genome of Methanogenium marinum DSM 15558.</title>
        <authorList>
            <person name="Chen S.-C."/>
            <person name="You Y.-T."/>
        </authorList>
    </citation>
    <scope>NUCLEOTIDE SEQUENCE</scope>
    <source>
        <strain evidence="1">DSM 15558</strain>
    </source>
</reference>
<dbReference type="Proteomes" id="UP001143747">
    <property type="component" value="Unassembled WGS sequence"/>
</dbReference>
<dbReference type="EMBL" id="JAKELO010000002">
    <property type="protein sequence ID" value="MDE4907455.1"/>
    <property type="molecule type" value="Genomic_DNA"/>
</dbReference>
<dbReference type="Gene3D" id="3.30.70.260">
    <property type="match status" value="1"/>
</dbReference>
<sequence length="167" mass="18147">MWAKILNAFSDSPSQAQVVRFLLENGLGINEKGRVTVNGIEIPATHLSKEIGTDRRVVDATVKRILSLPDITDIFLKLRATPDVSRIAESLGLTVITVMPDDAAEKGVVGEAVKVIADNGIAIRQIFVTDSHLSEDPKLVIVVDEALPSSVYEALRALPQVRKLIIE</sequence>
<gene>
    <name evidence="1" type="ORF">L0665_02315</name>
</gene>
<organism evidence="1 2">
    <name type="scientific">Methanogenium marinum</name>
    <dbReference type="NCBI Taxonomy" id="348610"/>
    <lineage>
        <taxon>Archaea</taxon>
        <taxon>Methanobacteriati</taxon>
        <taxon>Methanobacteriota</taxon>
        <taxon>Stenosarchaea group</taxon>
        <taxon>Methanomicrobia</taxon>
        <taxon>Methanomicrobiales</taxon>
        <taxon>Methanomicrobiaceae</taxon>
        <taxon>Methanogenium</taxon>
    </lineage>
</organism>
<dbReference type="SUPFAM" id="SSF55021">
    <property type="entry name" value="ACT-like"/>
    <property type="match status" value="1"/>
</dbReference>
<evidence type="ECO:0000313" key="2">
    <source>
        <dbReference type="Proteomes" id="UP001143747"/>
    </source>
</evidence>
<dbReference type="AlphaFoldDB" id="A0A9Q4KUH0"/>
<evidence type="ECO:0000313" key="1">
    <source>
        <dbReference type="EMBL" id="MDE4907455.1"/>
    </source>
</evidence>
<proteinExistence type="predicted"/>
<accession>A0A9Q4KUH0</accession>
<comment type="caution">
    <text evidence="1">The sequence shown here is derived from an EMBL/GenBank/DDBJ whole genome shotgun (WGS) entry which is preliminary data.</text>
</comment>